<evidence type="ECO:0000256" key="6">
    <source>
        <dbReference type="ARBA" id="ARBA00022553"/>
    </source>
</evidence>
<evidence type="ECO:0000256" key="7">
    <source>
        <dbReference type="ARBA" id="ARBA00022679"/>
    </source>
</evidence>
<feature type="domain" description="Histidine kinase" evidence="18">
    <location>
        <begin position="514"/>
        <end position="729"/>
    </location>
</feature>
<keyword evidence="8 17" id="KW-0812">Transmembrane</keyword>
<dbReference type="EC" id="2.7.13.3" evidence="3"/>
<feature type="transmembrane region" description="Helical" evidence="17">
    <location>
        <begin position="30"/>
        <end position="53"/>
    </location>
</feature>
<keyword evidence="7" id="KW-0808">Transferase</keyword>
<keyword evidence="14 17" id="KW-0472">Membrane</keyword>
<keyword evidence="20" id="KW-1185">Reference proteome</keyword>
<dbReference type="PANTHER" id="PTHR43065:SF46">
    <property type="entry name" value="C4-DICARBOXYLATE TRANSPORT SENSOR PROTEIN DCTB"/>
    <property type="match status" value="1"/>
</dbReference>
<dbReference type="InterPro" id="IPR005467">
    <property type="entry name" value="His_kinase_dom"/>
</dbReference>
<dbReference type="InterPro" id="IPR004358">
    <property type="entry name" value="Sig_transdc_His_kin-like_C"/>
</dbReference>
<dbReference type="InterPro" id="IPR029151">
    <property type="entry name" value="Sensor-like_sf"/>
</dbReference>
<dbReference type="AlphaFoldDB" id="A0A4Z0WDF1"/>
<evidence type="ECO:0000256" key="13">
    <source>
        <dbReference type="ARBA" id="ARBA00023012"/>
    </source>
</evidence>
<evidence type="ECO:0000256" key="16">
    <source>
        <dbReference type="SAM" id="Coils"/>
    </source>
</evidence>
<evidence type="ECO:0000256" key="2">
    <source>
        <dbReference type="ARBA" id="ARBA00004429"/>
    </source>
</evidence>
<dbReference type="SMART" id="SM00387">
    <property type="entry name" value="HATPase_c"/>
    <property type="match status" value="1"/>
</dbReference>
<comment type="subcellular location">
    <subcellularLocation>
        <location evidence="2">Cell inner membrane</location>
        <topology evidence="2">Multi-pass membrane protein</topology>
    </subcellularLocation>
</comment>
<keyword evidence="10 19" id="KW-0418">Kinase</keyword>
<dbReference type="Gene3D" id="3.30.565.10">
    <property type="entry name" value="Histidine kinase-like ATPase, C-terminal domain"/>
    <property type="match status" value="1"/>
</dbReference>
<dbReference type="InterPro" id="IPR035965">
    <property type="entry name" value="PAS-like_dom_sf"/>
</dbReference>
<dbReference type="Gene3D" id="1.10.287.130">
    <property type="match status" value="1"/>
</dbReference>
<evidence type="ECO:0000313" key="19">
    <source>
        <dbReference type="EMBL" id="TGG95080.1"/>
    </source>
</evidence>
<dbReference type="Proteomes" id="UP000297475">
    <property type="component" value="Unassembled WGS sequence"/>
</dbReference>
<dbReference type="SUPFAM" id="SSF103190">
    <property type="entry name" value="Sensory domain-like"/>
    <property type="match status" value="1"/>
</dbReference>
<evidence type="ECO:0000256" key="12">
    <source>
        <dbReference type="ARBA" id="ARBA00022989"/>
    </source>
</evidence>
<comment type="caution">
    <text evidence="19">The sequence shown here is derived from an EMBL/GenBank/DDBJ whole genome shotgun (WGS) entry which is preliminary data.</text>
</comment>
<feature type="coiled-coil region" evidence="16">
    <location>
        <begin position="464"/>
        <end position="498"/>
    </location>
</feature>
<evidence type="ECO:0000313" key="20">
    <source>
        <dbReference type="Proteomes" id="UP000297475"/>
    </source>
</evidence>
<dbReference type="SUPFAM" id="SSF55785">
    <property type="entry name" value="PYP-like sensor domain (PAS domain)"/>
    <property type="match status" value="1"/>
</dbReference>
<dbReference type="PROSITE" id="PS50109">
    <property type="entry name" value="HIS_KIN"/>
    <property type="match status" value="1"/>
</dbReference>
<sequence length="745" mass="82200">MKTTRQIQVALQSMPDFLTRIRQRSLRPNLVTGLIGGSLLLLLVLMLTDGWLMRLEAMRTADLAERRLGAYQTSLQATIDRHQYLPRVLASDPRILTPLRQLSSEQSLIGGQQETSGLLNLINRQAGSDEIFIMDASGMTHWSSNYQTEDTFVGSNYGFRPYFIDALDGGQGFYYAVGATSGIPGLFFSHPVMQDDEVLGVVVVKIDLAPLEESWLYSGDAVWVTDNKGVIFLSSEPEWHYHATYPLSDEDRAILEETRQYGASDVPELTRAEAPGPLNSRAFDLGDQGVQLTFSSPISDYPWEMHWRVPVDSLKTVVRAQQTGIVLLYVLFAAGLLYYRERHRRSLAQSTVTQLTAERESHQRAIIQNTDAGLFNLDADFKPLFINEKARALFLLDEAALDDQPEPGCIPARLLQPWQPEARGLGPVRGEGLRGDGSRFPVLYTLNPIRVGNNNEFILTVQDITELTAAQIGLERANEELEARVEARTRDLQEAQAALAQNQKLAALGRMSSAIAHEINQPITALSNYVASSRLLLNQDKPAQVDANLGRIESLVDRLSRLSRQLRVFSGKRNTGSDTISLEAPVRYALDLLSHRLEEQGIHCDLQVSSRQSVQANNMMLEQIMVNLVNNAIDALSEQKDGRIEIRVQPASDGSPGTEVAVQDNGPGISTEQQAQIFEPFYSTKPVGDGVGLGLAISYSLALDMGARLAVHSQPGQGCTFTLTFSASQALPATQQTTPTDTVIK</sequence>
<dbReference type="GO" id="GO:0005886">
    <property type="term" value="C:plasma membrane"/>
    <property type="evidence" value="ECO:0007669"/>
    <property type="project" value="UniProtKB-SubCell"/>
</dbReference>
<dbReference type="CDD" id="cd12914">
    <property type="entry name" value="PDC1_DGC_like"/>
    <property type="match status" value="1"/>
</dbReference>
<dbReference type="InterPro" id="IPR003594">
    <property type="entry name" value="HATPase_dom"/>
</dbReference>
<dbReference type="SUPFAM" id="SSF47384">
    <property type="entry name" value="Homodimeric domain of signal transducing histidine kinase"/>
    <property type="match status" value="1"/>
</dbReference>
<keyword evidence="16" id="KW-0175">Coiled coil</keyword>
<proteinExistence type="predicted"/>
<keyword evidence="9" id="KW-0547">Nucleotide-binding</keyword>
<name>A0A4Z0WDF1_9GAMM</name>
<dbReference type="Pfam" id="PF02518">
    <property type="entry name" value="HATPase_c"/>
    <property type="match status" value="1"/>
</dbReference>
<dbReference type="Pfam" id="PF02743">
    <property type="entry name" value="dCache_1"/>
    <property type="match status" value="1"/>
</dbReference>
<evidence type="ECO:0000256" key="3">
    <source>
        <dbReference type="ARBA" id="ARBA00012438"/>
    </source>
</evidence>
<dbReference type="NCBIfam" id="TIGR00229">
    <property type="entry name" value="sensory_box"/>
    <property type="match status" value="1"/>
</dbReference>
<dbReference type="OrthoDB" id="1931120at2"/>
<keyword evidence="4" id="KW-1003">Cell membrane</keyword>
<reference evidence="19 20" key="1">
    <citation type="submission" date="2019-04" db="EMBL/GenBank/DDBJ databases">
        <title>Natronospirillum operosus gen. nov., sp. nov., a haloalkaliphilic satellite isolated from decaying biomass of laboratory culture of cyanobacterium Geitlerinema sp. and proposal of Natronospirillaceae fam. nov. and Saccharospirillaceae fam. nov.</title>
        <authorList>
            <person name="Kevbrin V."/>
            <person name="Boltyanskaya Y."/>
            <person name="Koziaeva V."/>
            <person name="Grouzdev D.S."/>
            <person name="Park M."/>
            <person name="Cho J."/>
        </authorList>
    </citation>
    <scope>NUCLEOTIDE SEQUENCE [LARGE SCALE GENOMIC DNA]</scope>
    <source>
        <strain evidence="19 20">G-116</strain>
    </source>
</reference>
<organism evidence="19 20">
    <name type="scientific">Natronospirillum operosum</name>
    <dbReference type="NCBI Taxonomy" id="2759953"/>
    <lineage>
        <taxon>Bacteria</taxon>
        <taxon>Pseudomonadati</taxon>
        <taxon>Pseudomonadota</taxon>
        <taxon>Gammaproteobacteria</taxon>
        <taxon>Oceanospirillales</taxon>
        <taxon>Natronospirillaceae</taxon>
        <taxon>Natronospirillum</taxon>
    </lineage>
</organism>
<dbReference type="CDD" id="cd00082">
    <property type="entry name" value="HisKA"/>
    <property type="match status" value="1"/>
</dbReference>
<evidence type="ECO:0000256" key="1">
    <source>
        <dbReference type="ARBA" id="ARBA00000085"/>
    </source>
</evidence>
<keyword evidence="5" id="KW-0997">Cell inner membrane</keyword>
<evidence type="ECO:0000256" key="17">
    <source>
        <dbReference type="SAM" id="Phobius"/>
    </source>
</evidence>
<evidence type="ECO:0000259" key="18">
    <source>
        <dbReference type="PROSITE" id="PS50109"/>
    </source>
</evidence>
<evidence type="ECO:0000256" key="4">
    <source>
        <dbReference type="ARBA" id="ARBA00022475"/>
    </source>
</evidence>
<dbReference type="InterPro" id="IPR003661">
    <property type="entry name" value="HisK_dim/P_dom"/>
</dbReference>
<dbReference type="FunFam" id="1.10.287.130:FF:000049">
    <property type="entry name" value="C4-dicarboxylate transport sensor protein DctB"/>
    <property type="match status" value="1"/>
</dbReference>
<keyword evidence="11" id="KW-0067">ATP-binding</keyword>
<dbReference type="EMBL" id="SRMF01000001">
    <property type="protein sequence ID" value="TGG95080.1"/>
    <property type="molecule type" value="Genomic_DNA"/>
</dbReference>
<protein>
    <recommendedName>
        <fullName evidence="15">C4-dicarboxylate transport sensor protein DctB</fullName>
        <ecNumber evidence="3">2.7.13.3</ecNumber>
    </recommendedName>
</protein>
<keyword evidence="6" id="KW-0597">Phosphoprotein</keyword>
<dbReference type="GO" id="GO:0000155">
    <property type="term" value="F:phosphorelay sensor kinase activity"/>
    <property type="evidence" value="ECO:0007669"/>
    <property type="project" value="InterPro"/>
</dbReference>
<evidence type="ECO:0000256" key="9">
    <source>
        <dbReference type="ARBA" id="ARBA00022741"/>
    </source>
</evidence>
<comment type="catalytic activity">
    <reaction evidence="1">
        <text>ATP + protein L-histidine = ADP + protein N-phospho-L-histidine.</text>
        <dbReference type="EC" id="2.7.13.3"/>
    </reaction>
</comment>
<keyword evidence="12 17" id="KW-1133">Transmembrane helix</keyword>
<dbReference type="SUPFAM" id="SSF55874">
    <property type="entry name" value="ATPase domain of HSP90 chaperone/DNA topoisomerase II/histidine kinase"/>
    <property type="match status" value="1"/>
</dbReference>
<dbReference type="Gene3D" id="3.30.450.20">
    <property type="entry name" value="PAS domain"/>
    <property type="match status" value="3"/>
</dbReference>
<dbReference type="SMART" id="SM00388">
    <property type="entry name" value="HisKA"/>
    <property type="match status" value="1"/>
</dbReference>
<evidence type="ECO:0000256" key="10">
    <source>
        <dbReference type="ARBA" id="ARBA00022777"/>
    </source>
</evidence>
<evidence type="ECO:0000256" key="5">
    <source>
        <dbReference type="ARBA" id="ARBA00022519"/>
    </source>
</evidence>
<dbReference type="InterPro" id="IPR036890">
    <property type="entry name" value="HATPase_C_sf"/>
</dbReference>
<dbReference type="InterPro" id="IPR036097">
    <property type="entry name" value="HisK_dim/P_sf"/>
</dbReference>
<keyword evidence="13" id="KW-0902">Two-component regulatory system</keyword>
<dbReference type="InterPro" id="IPR000014">
    <property type="entry name" value="PAS"/>
</dbReference>
<dbReference type="CDD" id="cd00130">
    <property type="entry name" value="PAS"/>
    <property type="match status" value="1"/>
</dbReference>
<evidence type="ECO:0000256" key="15">
    <source>
        <dbReference type="ARBA" id="ARBA00073143"/>
    </source>
</evidence>
<dbReference type="RefSeq" id="WP_135480448.1">
    <property type="nucleotide sequence ID" value="NZ_SRMF01000001.1"/>
</dbReference>
<dbReference type="InterPro" id="IPR033479">
    <property type="entry name" value="dCache_1"/>
</dbReference>
<evidence type="ECO:0000256" key="14">
    <source>
        <dbReference type="ARBA" id="ARBA00023136"/>
    </source>
</evidence>
<dbReference type="GO" id="GO:0005524">
    <property type="term" value="F:ATP binding"/>
    <property type="evidence" value="ECO:0007669"/>
    <property type="project" value="UniProtKB-KW"/>
</dbReference>
<gene>
    <name evidence="19" type="ORF">E4656_01225</name>
</gene>
<dbReference type="PANTHER" id="PTHR43065">
    <property type="entry name" value="SENSOR HISTIDINE KINASE"/>
    <property type="match status" value="1"/>
</dbReference>
<dbReference type="PRINTS" id="PR00344">
    <property type="entry name" value="BCTRLSENSOR"/>
</dbReference>
<accession>A0A4Z0WDF1</accession>
<evidence type="ECO:0000256" key="8">
    <source>
        <dbReference type="ARBA" id="ARBA00022692"/>
    </source>
</evidence>
<evidence type="ECO:0000256" key="11">
    <source>
        <dbReference type="ARBA" id="ARBA00022840"/>
    </source>
</evidence>